<name>A0A0C2GCW8_9BILA</name>
<accession>A0A0C2GCW8</accession>
<evidence type="ECO:0000256" key="7">
    <source>
        <dbReference type="ARBA" id="ARBA00031732"/>
    </source>
</evidence>
<dbReference type="InterPro" id="IPR032963">
    <property type="entry name" value="Gclm"/>
</dbReference>
<dbReference type="SUPFAM" id="SSF51430">
    <property type="entry name" value="NAD(P)-linked oxidoreductase"/>
    <property type="match status" value="2"/>
</dbReference>
<evidence type="ECO:0000256" key="3">
    <source>
        <dbReference type="ARBA" id="ARBA00011532"/>
    </source>
</evidence>
<comment type="pathway">
    <text evidence="1">Sulfur metabolism; glutathione biosynthesis; glutathione from L-cysteine and L-glutamate: step 1/2.</text>
</comment>
<dbReference type="OrthoDB" id="5596051at2759"/>
<dbReference type="PANTHER" id="PTHR13295">
    <property type="entry name" value="GLUTAMATE CYSTEINE LIGASE REGULATORY SUBUNIT"/>
    <property type="match status" value="1"/>
</dbReference>
<keyword evidence="4" id="KW-0317">Glutathione biosynthesis</keyword>
<gene>
    <name evidence="9" type="ORF">ANCDUO_10844</name>
</gene>
<evidence type="ECO:0000313" key="9">
    <source>
        <dbReference type="EMBL" id="KIH58940.1"/>
    </source>
</evidence>
<dbReference type="GO" id="GO:0006750">
    <property type="term" value="P:glutathione biosynthetic process"/>
    <property type="evidence" value="ECO:0007669"/>
    <property type="project" value="UniProtKB-UniPathway"/>
</dbReference>
<sequence>MPPILPGSSFTVHTGNLNNYLELVTRRHKNSSAEISAAFKHLAAQKTIFRMTESVFSPTTEVLQHAEIDVKTSLKVCLTAFSAEDVREAVRVTLETLQLGTLSQLIVSFPYDESVDLSDEAWLQKVTPIWEAVEQLVEKDVVHTTGVSDLDVDRLRLLCDAAKEHPPTIDHYSIDGCCAVPQELVEYAKSHDIQLLTHNDPRNLCLDTDDLSDEAWLQKVTPIWEAVEQLVEKDVVHTTGVSDLDVDRLRLLCDAAKEHPPTIDHYSIDGCCAVPQELVEYAKSHDIQLLTHNDPRNLCLDTDVFESTDRITGLGTALTNKWAAR</sequence>
<dbReference type="GO" id="GO:0017109">
    <property type="term" value="C:glutamate-cysteine ligase complex"/>
    <property type="evidence" value="ECO:0007669"/>
    <property type="project" value="TreeGrafter"/>
</dbReference>
<organism evidence="9 10">
    <name type="scientific">Ancylostoma duodenale</name>
    <dbReference type="NCBI Taxonomy" id="51022"/>
    <lineage>
        <taxon>Eukaryota</taxon>
        <taxon>Metazoa</taxon>
        <taxon>Ecdysozoa</taxon>
        <taxon>Nematoda</taxon>
        <taxon>Chromadorea</taxon>
        <taxon>Rhabditida</taxon>
        <taxon>Rhabditina</taxon>
        <taxon>Rhabditomorpha</taxon>
        <taxon>Strongyloidea</taxon>
        <taxon>Ancylostomatidae</taxon>
        <taxon>Ancylostomatinae</taxon>
        <taxon>Ancylostoma</taxon>
    </lineage>
</organism>
<dbReference type="GO" id="GO:0035226">
    <property type="term" value="F:glutamate-cysteine ligase catalytic subunit binding"/>
    <property type="evidence" value="ECO:0007669"/>
    <property type="project" value="InterPro"/>
</dbReference>
<comment type="subunit">
    <text evidence="3">Heterodimer of a catalytic heavy chain and a regulatory light chain.</text>
</comment>
<dbReference type="EMBL" id="KN732529">
    <property type="protein sequence ID" value="KIH58940.1"/>
    <property type="molecule type" value="Genomic_DNA"/>
</dbReference>
<dbReference type="InterPro" id="IPR036812">
    <property type="entry name" value="NAD(P)_OxRdtase_dom_sf"/>
</dbReference>
<dbReference type="PANTHER" id="PTHR13295:SF4">
    <property type="entry name" value="GLUTAMATE--CYSTEINE LIGASE REGULATORY SUBUNIT"/>
    <property type="match status" value="1"/>
</dbReference>
<evidence type="ECO:0000256" key="8">
    <source>
        <dbReference type="ARBA" id="ARBA00032926"/>
    </source>
</evidence>
<dbReference type="GO" id="GO:0030234">
    <property type="term" value="F:enzyme regulator activity"/>
    <property type="evidence" value="ECO:0007669"/>
    <property type="project" value="TreeGrafter"/>
</dbReference>
<dbReference type="Proteomes" id="UP000054047">
    <property type="component" value="Unassembled WGS sequence"/>
</dbReference>
<evidence type="ECO:0000256" key="6">
    <source>
        <dbReference type="ARBA" id="ARBA00031154"/>
    </source>
</evidence>
<reference evidence="9 10" key="1">
    <citation type="submission" date="2013-12" db="EMBL/GenBank/DDBJ databases">
        <title>Draft genome of the parsitic nematode Ancylostoma duodenale.</title>
        <authorList>
            <person name="Mitreva M."/>
        </authorList>
    </citation>
    <scope>NUCLEOTIDE SEQUENCE [LARGE SCALE GENOMIC DNA]</scope>
    <source>
        <strain evidence="9 10">Zhejiang</strain>
    </source>
</reference>
<dbReference type="UniPathway" id="UPA00142">
    <property type="reaction ID" value="UER00209"/>
</dbReference>
<proteinExistence type="inferred from homology"/>
<evidence type="ECO:0000256" key="2">
    <source>
        <dbReference type="ARBA" id="ARBA00008612"/>
    </source>
</evidence>
<keyword evidence="10" id="KW-1185">Reference proteome</keyword>
<dbReference type="Gene3D" id="3.20.20.100">
    <property type="entry name" value="NADP-dependent oxidoreductase domain"/>
    <property type="match status" value="2"/>
</dbReference>
<evidence type="ECO:0000256" key="4">
    <source>
        <dbReference type="ARBA" id="ARBA00022684"/>
    </source>
</evidence>
<evidence type="ECO:0000256" key="5">
    <source>
        <dbReference type="ARBA" id="ARBA00030406"/>
    </source>
</evidence>
<evidence type="ECO:0000256" key="1">
    <source>
        <dbReference type="ARBA" id="ARBA00005006"/>
    </source>
</evidence>
<comment type="similarity">
    <text evidence="2">Belongs to the aldo/keto reductase family. Glutamate--cysteine ligase light chain subfamily.</text>
</comment>
<dbReference type="AlphaFoldDB" id="A0A0C2GCW8"/>
<protein>
    <recommendedName>
        <fullName evidence="7">GCS light chain</fullName>
    </recommendedName>
    <alternativeName>
        <fullName evidence="5">Gamma-ECS regulatory subunit</fullName>
    </alternativeName>
    <alternativeName>
        <fullName evidence="8">Gamma-glutamylcysteine synthetase regulatory subunit</fullName>
    </alternativeName>
    <alternativeName>
        <fullName evidence="6">Glutamate--cysteine ligase modifier subunit</fullName>
    </alternativeName>
</protein>
<evidence type="ECO:0000313" key="10">
    <source>
        <dbReference type="Proteomes" id="UP000054047"/>
    </source>
</evidence>